<organism evidence="3 4">
    <name type="scientific">Onchocerca volvulus</name>
    <dbReference type="NCBI Taxonomy" id="6282"/>
    <lineage>
        <taxon>Eukaryota</taxon>
        <taxon>Metazoa</taxon>
        <taxon>Ecdysozoa</taxon>
        <taxon>Nematoda</taxon>
        <taxon>Chromadorea</taxon>
        <taxon>Rhabditida</taxon>
        <taxon>Spirurina</taxon>
        <taxon>Spiruromorpha</taxon>
        <taxon>Filarioidea</taxon>
        <taxon>Onchocercidae</taxon>
        <taxon>Onchocerca</taxon>
    </lineage>
</organism>
<accession>A0A8R1XV32</accession>
<dbReference type="InterPro" id="IPR007284">
    <property type="entry name" value="Ground-like_dom"/>
</dbReference>
<dbReference type="OMA" id="AYCGAAK"/>
<feature type="domain" description="Ground-like" evidence="2">
    <location>
        <begin position="86"/>
        <end position="153"/>
    </location>
</feature>
<dbReference type="AlphaFoldDB" id="A0A8R1XV32"/>
<reference evidence="4" key="1">
    <citation type="submission" date="2013-10" db="EMBL/GenBank/DDBJ databases">
        <title>Genome sequencing of Onchocerca volvulus.</title>
        <authorList>
            <person name="Cotton J."/>
            <person name="Tsai J."/>
            <person name="Stanley E."/>
            <person name="Tracey A."/>
            <person name="Holroyd N."/>
            <person name="Lustigman S."/>
            <person name="Berriman M."/>
        </authorList>
    </citation>
    <scope>NUCLEOTIDE SEQUENCE</scope>
</reference>
<proteinExistence type="predicted"/>
<evidence type="ECO:0000313" key="4">
    <source>
        <dbReference type="Proteomes" id="UP000024404"/>
    </source>
</evidence>
<sequence length="155" mass="16691">MIVLFLLLALVPKYPAMFSGGCNCAPATCPPASPPCLPCPPPINLLPITLPPLLCPPQPCGCSCKRKKRSTSVSAIEYDASGHAICNDNYIRKIILKNLGSDMKLSKTAIYSELKAKQKSDYVVLCSHSSSSFTSDSTNYCVGGNTDHLCYVFQL</sequence>
<feature type="chain" id="PRO_5035945722" evidence="1">
    <location>
        <begin position="17"/>
        <end position="155"/>
    </location>
</feature>
<keyword evidence="4" id="KW-1185">Reference proteome</keyword>
<dbReference type="EnsemblMetazoa" id="OVOC5376.1">
    <property type="protein sequence ID" value="OVOC5376.1"/>
    <property type="gene ID" value="WBGene00242185"/>
</dbReference>
<feature type="signal peptide" evidence="1">
    <location>
        <begin position="1"/>
        <end position="16"/>
    </location>
</feature>
<protein>
    <submittedName>
        <fullName evidence="3">Ground-like domain-containing protein</fullName>
    </submittedName>
</protein>
<keyword evidence="1" id="KW-0732">Signal</keyword>
<name>A0A8R1XV32_ONCVO</name>
<evidence type="ECO:0000256" key="1">
    <source>
        <dbReference type="SAM" id="SignalP"/>
    </source>
</evidence>
<dbReference type="Pfam" id="PF04155">
    <property type="entry name" value="Ground-like"/>
    <property type="match status" value="1"/>
</dbReference>
<reference evidence="3" key="2">
    <citation type="submission" date="2022-06" db="UniProtKB">
        <authorList>
            <consortium name="EnsemblMetazoa"/>
        </authorList>
    </citation>
    <scope>IDENTIFICATION</scope>
</reference>
<dbReference type="EMBL" id="CMVM020000154">
    <property type="status" value="NOT_ANNOTATED_CDS"/>
    <property type="molecule type" value="Genomic_DNA"/>
</dbReference>
<evidence type="ECO:0000259" key="2">
    <source>
        <dbReference type="Pfam" id="PF04155"/>
    </source>
</evidence>
<evidence type="ECO:0000313" key="3">
    <source>
        <dbReference type="EnsemblMetazoa" id="OVOC5376.1"/>
    </source>
</evidence>
<dbReference type="Proteomes" id="UP000024404">
    <property type="component" value="Unassembled WGS sequence"/>
</dbReference>